<comment type="caution">
    <text evidence="10">The sequence shown here is derived from an EMBL/GenBank/DDBJ whole genome shotgun (WGS) entry which is preliminary data.</text>
</comment>
<sequence>MAVKICKDLGSLVLGEADHCQDILALSYIHLPDHLKACFVYMGIFPEDYEISVKKLIWLWIAEGFMRPRMVKSLEEVAEDYLEDLVTRSLIMVKRRSSDERTMLA</sequence>
<feature type="domain" description="Disease resistance protein winged helix" evidence="9">
    <location>
        <begin position="44"/>
        <end position="99"/>
    </location>
</feature>
<dbReference type="EMBL" id="JACGWO010000001">
    <property type="protein sequence ID" value="KAK4438051.1"/>
    <property type="molecule type" value="Genomic_DNA"/>
</dbReference>
<keyword evidence="6" id="KW-0547">Nucleotide-binding</keyword>
<dbReference type="GO" id="GO:0098542">
    <property type="term" value="P:defense response to other organism"/>
    <property type="evidence" value="ECO:0007669"/>
    <property type="project" value="TreeGrafter"/>
</dbReference>
<dbReference type="InterPro" id="IPR058922">
    <property type="entry name" value="WHD_DRP"/>
</dbReference>
<evidence type="ECO:0000256" key="3">
    <source>
        <dbReference type="ARBA" id="ARBA00022490"/>
    </source>
</evidence>
<evidence type="ECO:0000256" key="5">
    <source>
        <dbReference type="ARBA" id="ARBA00022737"/>
    </source>
</evidence>
<gene>
    <name evidence="10" type="ORF">Salat_0139200</name>
</gene>
<keyword evidence="4" id="KW-0433">Leucine-rich repeat</keyword>
<evidence type="ECO:0000256" key="7">
    <source>
        <dbReference type="ARBA" id="ARBA00022821"/>
    </source>
</evidence>
<reference evidence="10" key="2">
    <citation type="journal article" date="2024" name="Plant">
        <title>Genomic evolution and insights into agronomic trait innovations of Sesamum species.</title>
        <authorList>
            <person name="Miao H."/>
            <person name="Wang L."/>
            <person name="Qu L."/>
            <person name="Liu H."/>
            <person name="Sun Y."/>
            <person name="Le M."/>
            <person name="Wang Q."/>
            <person name="Wei S."/>
            <person name="Zheng Y."/>
            <person name="Lin W."/>
            <person name="Duan Y."/>
            <person name="Cao H."/>
            <person name="Xiong S."/>
            <person name="Wang X."/>
            <person name="Wei L."/>
            <person name="Li C."/>
            <person name="Ma Q."/>
            <person name="Ju M."/>
            <person name="Zhao R."/>
            <person name="Li G."/>
            <person name="Mu C."/>
            <person name="Tian Q."/>
            <person name="Mei H."/>
            <person name="Zhang T."/>
            <person name="Gao T."/>
            <person name="Zhang H."/>
        </authorList>
    </citation>
    <scope>NUCLEOTIDE SEQUENCE</scope>
    <source>
        <strain evidence="10">3651</strain>
    </source>
</reference>
<keyword evidence="8" id="KW-0067">ATP-binding</keyword>
<evidence type="ECO:0000313" key="11">
    <source>
        <dbReference type="Proteomes" id="UP001293254"/>
    </source>
</evidence>
<dbReference type="AlphaFoldDB" id="A0AAE2CXA2"/>
<name>A0AAE2CXA2_9LAMI</name>
<accession>A0AAE2CXA2</accession>
<evidence type="ECO:0000259" key="9">
    <source>
        <dbReference type="Pfam" id="PF23559"/>
    </source>
</evidence>
<keyword evidence="11" id="KW-1185">Reference proteome</keyword>
<dbReference type="InterPro" id="IPR036388">
    <property type="entry name" value="WH-like_DNA-bd_sf"/>
</dbReference>
<keyword evidence="3" id="KW-0963">Cytoplasm</keyword>
<dbReference type="Pfam" id="PF23559">
    <property type="entry name" value="WHD_DRP"/>
    <property type="match status" value="1"/>
</dbReference>
<dbReference type="GO" id="GO:0005524">
    <property type="term" value="F:ATP binding"/>
    <property type="evidence" value="ECO:0007669"/>
    <property type="project" value="UniProtKB-KW"/>
</dbReference>
<dbReference type="Proteomes" id="UP001293254">
    <property type="component" value="Unassembled WGS sequence"/>
</dbReference>
<evidence type="ECO:0000313" key="10">
    <source>
        <dbReference type="EMBL" id="KAK4438051.1"/>
    </source>
</evidence>
<reference evidence="10" key="1">
    <citation type="submission" date="2020-06" db="EMBL/GenBank/DDBJ databases">
        <authorList>
            <person name="Li T."/>
            <person name="Hu X."/>
            <person name="Zhang T."/>
            <person name="Song X."/>
            <person name="Zhang H."/>
            <person name="Dai N."/>
            <person name="Sheng W."/>
            <person name="Hou X."/>
            <person name="Wei L."/>
        </authorList>
    </citation>
    <scope>NUCLEOTIDE SEQUENCE</scope>
    <source>
        <strain evidence="10">3651</strain>
        <tissue evidence="10">Leaf</tissue>
    </source>
</reference>
<dbReference type="PANTHER" id="PTHR23155:SF1152">
    <property type="entry name" value="AAA+ ATPASE DOMAIN-CONTAINING PROTEIN"/>
    <property type="match status" value="1"/>
</dbReference>
<dbReference type="Gene3D" id="1.10.10.10">
    <property type="entry name" value="Winged helix-like DNA-binding domain superfamily/Winged helix DNA-binding domain"/>
    <property type="match status" value="1"/>
</dbReference>
<comment type="similarity">
    <text evidence="2">Belongs to the disease resistance NB-LRR family.</text>
</comment>
<evidence type="ECO:0000256" key="1">
    <source>
        <dbReference type="ARBA" id="ARBA00004496"/>
    </source>
</evidence>
<keyword evidence="5" id="KW-0677">Repeat</keyword>
<proteinExistence type="inferred from homology"/>
<evidence type="ECO:0000256" key="8">
    <source>
        <dbReference type="ARBA" id="ARBA00022840"/>
    </source>
</evidence>
<dbReference type="PANTHER" id="PTHR23155">
    <property type="entry name" value="DISEASE RESISTANCE PROTEIN RP"/>
    <property type="match status" value="1"/>
</dbReference>
<dbReference type="GO" id="GO:0005737">
    <property type="term" value="C:cytoplasm"/>
    <property type="evidence" value="ECO:0007669"/>
    <property type="project" value="UniProtKB-SubCell"/>
</dbReference>
<protein>
    <submittedName>
        <fullName evidence="10">Late blight resistance proteinR1A-10</fullName>
    </submittedName>
</protein>
<keyword evidence="7" id="KW-0611">Plant defense</keyword>
<evidence type="ECO:0000256" key="2">
    <source>
        <dbReference type="ARBA" id="ARBA00008894"/>
    </source>
</evidence>
<evidence type="ECO:0000256" key="6">
    <source>
        <dbReference type="ARBA" id="ARBA00022741"/>
    </source>
</evidence>
<evidence type="ECO:0000256" key="4">
    <source>
        <dbReference type="ARBA" id="ARBA00022614"/>
    </source>
</evidence>
<dbReference type="InterPro" id="IPR044974">
    <property type="entry name" value="Disease_R_plants"/>
</dbReference>
<comment type="subcellular location">
    <subcellularLocation>
        <location evidence="1">Cytoplasm</location>
    </subcellularLocation>
</comment>
<dbReference type="FunFam" id="1.10.10.10:FF:000322">
    <property type="entry name" value="Probable disease resistance protein At1g63360"/>
    <property type="match status" value="1"/>
</dbReference>
<organism evidence="10 11">
    <name type="scientific">Sesamum alatum</name>
    <dbReference type="NCBI Taxonomy" id="300844"/>
    <lineage>
        <taxon>Eukaryota</taxon>
        <taxon>Viridiplantae</taxon>
        <taxon>Streptophyta</taxon>
        <taxon>Embryophyta</taxon>
        <taxon>Tracheophyta</taxon>
        <taxon>Spermatophyta</taxon>
        <taxon>Magnoliopsida</taxon>
        <taxon>eudicotyledons</taxon>
        <taxon>Gunneridae</taxon>
        <taxon>Pentapetalae</taxon>
        <taxon>asterids</taxon>
        <taxon>lamiids</taxon>
        <taxon>Lamiales</taxon>
        <taxon>Pedaliaceae</taxon>
        <taxon>Sesamum</taxon>
    </lineage>
</organism>